<gene>
    <name evidence="2" type="ordered locus">GNIT_1559</name>
</gene>
<dbReference type="Pfam" id="PF12514">
    <property type="entry name" value="DUF3718"/>
    <property type="match status" value="1"/>
</dbReference>
<dbReference type="InterPro" id="IPR022193">
    <property type="entry name" value="DUF3718"/>
</dbReference>
<accession>G4QGP0</accession>
<evidence type="ECO:0008006" key="4">
    <source>
        <dbReference type="Google" id="ProtNLM"/>
    </source>
</evidence>
<reference evidence="2 3" key="1">
    <citation type="journal article" date="2011" name="J. Bacteriol.">
        <title>Complete genome sequence of seawater bacterium Glaciecola nitratireducens FR1064T.</title>
        <authorList>
            <person name="Bian F."/>
            <person name="Qin Q.L."/>
            <person name="Xie B.B."/>
            <person name="Shu Y.L."/>
            <person name="Zhang X.Y."/>
            <person name="Yu Y."/>
            <person name="Chen B."/>
            <person name="Chen X.L."/>
            <person name="Zhou B.C."/>
            <person name="Zhang Y.Z."/>
        </authorList>
    </citation>
    <scope>NUCLEOTIDE SEQUENCE [LARGE SCALE GENOMIC DNA]</scope>
    <source>
        <strain evidence="3">JCM 12485 / KCTC 12276 / FR1064</strain>
    </source>
</reference>
<dbReference type="KEGG" id="gni:GNIT_1559"/>
<evidence type="ECO:0000313" key="2">
    <source>
        <dbReference type="EMBL" id="AEP29677.1"/>
    </source>
</evidence>
<dbReference type="eggNOG" id="ENOG502ZW2E">
    <property type="taxonomic scope" value="Bacteria"/>
</dbReference>
<evidence type="ECO:0000256" key="1">
    <source>
        <dbReference type="SAM" id="SignalP"/>
    </source>
</evidence>
<protein>
    <recommendedName>
        <fullName evidence="4">DUF3718 domain-containing protein</fullName>
    </recommendedName>
</protein>
<organism evidence="2 3">
    <name type="scientific">Glaciecola nitratireducens (strain JCM 12485 / KCTC 12276 / FR1064)</name>
    <dbReference type="NCBI Taxonomy" id="1085623"/>
    <lineage>
        <taxon>Bacteria</taxon>
        <taxon>Pseudomonadati</taxon>
        <taxon>Pseudomonadota</taxon>
        <taxon>Gammaproteobacteria</taxon>
        <taxon>Alteromonadales</taxon>
        <taxon>Alteromonadaceae</taxon>
        <taxon>Brumicola</taxon>
    </lineage>
</organism>
<keyword evidence="3" id="KW-1185">Reference proteome</keyword>
<dbReference type="HOGENOM" id="CLU_150688_0_0_6"/>
<name>G4QGP0_GLANF</name>
<feature type="signal peptide" evidence="1">
    <location>
        <begin position="1"/>
        <end position="24"/>
    </location>
</feature>
<dbReference type="Proteomes" id="UP000009282">
    <property type="component" value="Chromosome"/>
</dbReference>
<evidence type="ECO:0000313" key="3">
    <source>
        <dbReference type="Proteomes" id="UP000009282"/>
    </source>
</evidence>
<dbReference type="AlphaFoldDB" id="G4QGP0"/>
<dbReference type="RefSeq" id="WP_014108551.1">
    <property type="nucleotide sequence ID" value="NC_016041.1"/>
</dbReference>
<sequence>MLKTKLYALAVAIPFALSSAPTQASDVESALANICSIVVADDKSELRKKIKGVRSSFRLQLKDYYTGIKCNGNSMIREAALNNAIEAGTLLVKKMPKKDLETPEEDGKTLQAWLTEQGLADNPIAVALQERI</sequence>
<proteinExistence type="predicted"/>
<dbReference type="OrthoDB" id="6197363at2"/>
<dbReference type="EMBL" id="CP003060">
    <property type="protein sequence ID" value="AEP29677.1"/>
    <property type="molecule type" value="Genomic_DNA"/>
</dbReference>
<feature type="chain" id="PRO_5003467438" description="DUF3718 domain-containing protein" evidence="1">
    <location>
        <begin position="25"/>
        <end position="132"/>
    </location>
</feature>
<dbReference type="STRING" id="1085623.GNIT_1559"/>
<keyword evidence="1" id="KW-0732">Signal</keyword>